<dbReference type="HOGENOM" id="CLU_825117_0_0_1"/>
<evidence type="ECO:0000313" key="3">
    <source>
        <dbReference type="EMBL" id="EED95191.1"/>
    </source>
</evidence>
<dbReference type="PROSITE" id="PS50191">
    <property type="entry name" value="CRAL_TRIO"/>
    <property type="match status" value="1"/>
</dbReference>
<dbReference type="GeneID" id="7446498"/>
<dbReference type="AlphaFoldDB" id="B8BTZ6"/>
<organism evidence="3 4">
    <name type="scientific">Thalassiosira pseudonana</name>
    <name type="common">Marine diatom</name>
    <name type="synonym">Cyclotella nana</name>
    <dbReference type="NCBI Taxonomy" id="35128"/>
    <lineage>
        <taxon>Eukaryota</taxon>
        <taxon>Sar</taxon>
        <taxon>Stramenopiles</taxon>
        <taxon>Ochrophyta</taxon>
        <taxon>Bacillariophyta</taxon>
        <taxon>Coscinodiscophyceae</taxon>
        <taxon>Thalassiosirophycidae</taxon>
        <taxon>Thalassiosirales</taxon>
        <taxon>Thalassiosiraceae</taxon>
        <taxon>Thalassiosira</taxon>
    </lineage>
</organism>
<dbReference type="OMA" id="GWANIKA"/>
<keyword evidence="4" id="KW-1185">Reference proteome</keyword>
<name>B8BTZ6_THAPS</name>
<dbReference type="InterPro" id="IPR036865">
    <property type="entry name" value="CRAL-TRIO_dom_sf"/>
</dbReference>
<dbReference type="CDD" id="cd00170">
    <property type="entry name" value="SEC14"/>
    <property type="match status" value="1"/>
</dbReference>
<evidence type="ECO:0000313" key="4">
    <source>
        <dbReference type="Proteomes" id="UP000001449"/>
    </source>
</evidence>
<reference evidence="3 4" key="2">
    <citation type="journal article" date="2008" name="Nature">
        <title>The Phaeodactylum genome reveals the evolutionary history of diatom genomes.</title>
        <authorList>
            <person name="Bowler C."/>
            <person name="Allen A.E."/>
            <person name="Badger J.H."/>
            <person name="Grimwood J."/>
            <person name="Jabbari K."/>
            <person name="Kuo A."/>
            <person name="Maheswari U."/>
            <person name="Martens C."/>
            <person name="Maumus F."/>
            <person name="Otillar R.P."/>
            <person name="Rayko E."/>
            <person name="Salamov A."/>
            <person name="Vandepoele K."/>
            <person name="Beszteri B."/>
            <person name="Gruber A."/>
            <person name="Heijde M."/>
            <person name="Katinka M."/>
            <person name="Mock T."/>
            <person name="Valentin K."/>
            <person name="Verret F."/>
            <person name="Berges J.A."/>
            <person name="Brownlee C."/>
            <person name="Cadoret J.P."/>
            <person name="Chiovitti A."/>
            <person name="Choi C.J."/>
            <person name="Coesel S."/>
            <person name="De Martino A."/>
            <person name="Detter J.C."/>
            <person name="Durkin C."/>
            <person name="Falciatore A."/>
            <person name="Fournet J."/>
            <person name="Haruta M."/>
            <person name="Huysman M.J."/>
            <person name="Jenkins B.D."/>
            <person name="Jiroutova K."/>
            <person name="Jorgensen R.E."/>
            <person name="Joubert Y."/>
            <person name="Kaplan A."/>
            <person name="Kroger N."/>
            <person name="Kroth P.G."/>
            <person name="La Roche J."/>
            <person name="Lindquist E."/>
            <person name="Lommer M."/>
            <person name="Martin-Jezequel V."/>
            <person name="Lopez P.J."/>
            <person name="Lucas S."/>
            <person name="Mangogna M."/>
            <person name="McGinnis K."/>
            <person name="Medlin L.K."/>
            <person name="Montsant A."/>
            <person name="Oudot-Le Secq M.P."/>
            <person name="Napoli C."/>
            <person name="Obornik M."/>
            <person name="Parker M.S."/>
            <person name="Petit J.L."/>
            <person name="Porcel B.M."/>
            <person name="Poulsen N."/>
            <person name="Robison M."/>
            <person name="Rychlewski L."/>
            <person name="Rynearson T.A."/>
            <person name="Schmutz J."/>
            <person name="Shapiro H."/>
            <person name="Siaut M."/>
            <person name="Stanley M."/>
            <person name="Sussman M.R."/>
            <person name="Taylor A.R."/>
            <person name="Vardi A."/>
            <person name="von Dassow P."/>
            <person name="Vyverman W."/>
            <person name="Willis A."/>
            <person name="Wyrwicz L.S."/>
            <person name="Rokhsar D.S."/>
            <person name="Weissenbach J."/>
            <person name="Armbrust E.V."/>
            <person name="Green B.R."/>
            <person name="Van de Peer Y."/>
            <person name="Grigoriev I.V."/>
        </authorList>
    </citation>
    <scope>NUCLEOTIDE SEQUENCE [LARGE SCALE GENOMIC DNA]</scope>
    <source>
        <strain evidence="3 4">CCMP1335</strain>
    </source>
</reference>
<dbReference type="RefSeq" id="XP_002287748.1">
    <property type="nucleotide sequence ID" value="XM_002287712.1"/>
</dbReference>
<feature type="compositionally biased region" description="Low complexity" evidence="1">
    <location>
        <begin position="25"/>
        <end position="36"/>
    </location>
</feature>
<dbReference type="KEGG" id="tps:THAPSDRAFT_2303"/>
<dbReference type="InterPro" id="IPR001251">
    <property type="entry name" value="CRAL-TRIO_dom"/>
</dbReference>
<feature type="domain" description="CRAL-TRIO" evidence="2">
    <location>
        <begin position="219"/>
        <end position="337"/>
    </location>
</feature>
<evidence type="ECO:0000256" key="1">
    <source>
        <dbReference type="SAM" id="MobiDB-lite"/>
    </source>
</evidence>
<dbReference type="EMBL" id="CM000639">
    <property type="protein sequence ID" value="EED95191.1"/>
    <property type="molecule type" value="Genomic_DNA"/>
</dbReference>
<dbReference type="InParanoid" id="B8BTZ6"/>
<dbReference type="Pfam" id="PF00650">
    <property type="entry name" value="CRAL_TRIO"/>
    <property type="match status" value="1"/>
</dbReference>
<sequence length="337" mass="37236">MTMATEEIEASIQGDNSTLIKITSTTTPAPTQTTATDADVDSNSTNKNKSYEEIRGVLPASTGAERERFLYDQGGDVRAAIDKLRKYLEWNSSHSDRADDSVGCDNNNTEHDNEVDAWAIASQLAILKSASYTRGSGDKSTTSPTKSQCNKVELPSILFVHDQPLHNESSSSTTTTNDINNTTNNKRYVHFLPARIDTKLAKSSIYALAIAIFVNHILNRASTEKITLVIDVRPGYGWANIKAINLVPFIQSTCRLMTDLHPERLNQCIIFPMPKVALGIWKAVKPFLDKETADKVRLVSGAAGKKDPVPKKLGNVLDKELIQRMEEERVSLFVRKG</sequence>
<accession>B8BTZ6</accession>
<dbReference type="PANTHER" id="PTHR46277">
    <property type="entry name" value="OS03G0850700 PROTEIN"/>
    <property type="match status" value="1"/>
</dbReference>
<dbReference type="PaxDb" id="35128-Thaps2303"/>
<dbReference type="SUPFAM" id="SSF52087">
    <property type="entry name" value="CRAL/TRIO domain"/>
    <property type="match status" value="1"/>
</dbReference>
<dbReference type="Gene3D" id="3.40.525.10">
    <property type="entry name" value="CRAL-TRIO lipid binding domain"/>
    <property type="match status" value="1"/>
</dbReference>
<dbReference type="PANTHER" id="PTHR46277:SF3">
    <property type="entry name" value="BINDING PROTEIN, PUTATIVE-RELATED"/>
    <property type="match status" value="1"/>
</dbReference>
<evidence type="ECO:0000259" key="2">
    <source>
        <dbReference type="PROSITE" id="PS50191"/>
    </source>
</evidence>
<proteinExistence type="predicted"/>
<dbReference type="eggNOG" id="ENOG502SAXZ">
    <property type="taxonomic scope" value="Eukaryota"/>
</dbReference>
<gene>
    <name evidence="3" type="ORF">THAPSDRAFT_2303</name>
</gene>
<protein>
    <recommendedName>
        <fullName evidence="2">CRAL-TRIO domain-containing protein</fullName>
    </recommendedName>
</protein>
<feature type="region of interest" description="Disordered" evidence="1">
    <location>
        <begin position="25"/>
        <end position="48"/>
    </location>
</feature>
<reference evidence="3 4" key="1">
    <citation type="journal article" date="2004" name="Science">
        <title>The genome of the diatom Thalassiosira pseudonana: ecology, evolution, and metabolism.</title>
        <authorList>
            <person name="Armbrust E.V."/>
            <person name="Berges J.A."/>
            <person name="Bowler C."/>
            <person name="Green B.R."/>
            <person name="Martinez D."/>
            <person name="Putnam N.H."/>
            <person name="Zhou S."/>
            <person name="Allen A.E."/>
            <person name="Apt K.E."/>
            <person name="Bechner M."/>
            <person name="Brzezinski M.A."/>
            <person name="Chaal B.K."/>
            <person name="Chiovitti A."/>
            <person name="Davis A.K."/>
            <person name="Demarest M.S."/>
            <person name="Detter J.C."/>
            <person name="Glavina T."/>
            <person name="Goodstein D."/>
            <person name="Hadi M.Z."/>
            <person name="Hellsten U."/>
            <person name="Hildebrand M."/>
            <person name="Jenkins B.D."/>
            <person name="Jurka J."/>
            <person name="Kapitonov V.V."/>
            <person name="Kroger N."/>
            <person name="Lau W.W."/>
            <person name="Lane T.W."/>
            <person name="Larimer F.W."/>
            <person name="Lippmeier J.C."/>
            <person name="Lucas S."/>
            <person name="Medina M."/>
            <person name="Montsant A."/>
            <person name="Obornik M."/>
            <person name="Parker M.S."/>
            <person name="Palenik B."/>
            <person name="Pazour G.J."/>
            <person name="Richardson P.M."/>
            <person name="Rynearson T.A."/>
            <person name="Saito M.A."/>
            <person name="Schwartz D.C."/>
            <person name="Thamatrakoln K."/>
            <person name="Valentin K."/>
            <person name="Vardi A."/>
            <person name="Wilkerson F.P."/>
            <person name="Rokhsar D.S."/>
        </authorList>
    </citation>
    <scope>NUCLEOTIDE SEQUENCE [LARGE SCALE GENOMIC DNA]</scope>
    <source>
        <strain evidence="3 4">CCMP1335</strain>
    </source>
</reference>
<dbReference type="Proteomes" id="UP000001449">
    <property type="component" value="Chromosome 2"/>
</dbReference>